<dbReference type="UniPathway" id="UPA00140">
    <property type="reaction ID" value="UER00204"/>
</dbReference>
<evidence type="ECO:0000256" key="8">
    <source>
        <dbReference type="HAMAP-Rule" id="MF_00066"/>
    </source>
</evidence>
<accession>C6HVJ0</accession>
<comment type="catalytic activity">
    <reaction evidence="7 8">
        <text>sulfate + ATP + H(+) = adenosine 5'-phosphosulfate + diphosphate</text>
        <dbReference type="Rhea" id="RHEA:18133"/>
        <dbReference type="ChEBI" id="CHEBI:15378"/>
        <dbReference type="ChEBI" id="CHEBI:16189"/>
        <dbReference type="ChEBI" id="CHEBI:30616"/>
        <dbReference type="ChEBI" id="CHEBI:33019"/>
        <dbReference type="ChEBI" id="CHEBI:58243"/>
        <dbReference type="EC" id="2.7.7.4"/>
    </reaction>
</comment>
<evidence type="ECO:0000256" key="7">
    <source>
        <dbReference type="ARBA" id="ARBA00049370"/>
    </source>
</evidence>
<keyword evidence="4 8" id="KW-0547">Nucleotide-binding</keyword>
<protein>
    <recommendedName>
        <fullName evidence="8">Sulfate adenylyltransferase</fullName>
        <ecNumber evidence="8">2.7.7.4</ecNumber>
    </recommendedName>
    <alternativeName>
        <fullName evidence="8">ATP-sulfurylase</fullName>
    </alternativeName>
    <alternativeName>
        <fullName evidence="8">Sulfate adenylate transferase</fullName>
        <shortName evidence="8">SAT</shortName>
    </alternativeName>
</protein>
<proteinExistence type="inferred from homology"/>
<dbReference type="PANTHER" id="PTHR43509">
    <property type="match status" value="1"/>
</dbReference>
<evidence type="ECO:0000259" key="9">
    <source>
        <dbReference type="Pfam" id="PF01747"/>
    </source>
</evidence>
<feature type="domain" description="ATP-sulfurylase PUA-like" evidence="10">
    <location>
        <begin position="5"/>
        <end position="162"/>
    </location>
</feature>
<feature type="domain" description="Sulphate adenylyltransferase catalytic" evidence="9">
    <location>
        <begin position="172"/>
        <end position="380"/>
    </location>
</feature>
<evidence type="ECO:0000256" key="5">
    <source>
        <dbReference type="ARBA" id="ARBA00022840"/>
    </source>
</evidence>
<keyword evidence="12" id="KW-1185">Reference proteome</keyword>
<evidence type="ECO:0000256" key="1">
    <source>
        <dbReference type="ARBA" id="ARBA00005048"/>
    </source>
</evidence>
<dbReference type="InterPro" id="IPR002650">
    <property type="entry name" value="Sulphate_adenylyltransferase"/>
</dbReference>
<reference evidence="11 12" key="1">
    <citation type="journal article" date="2009" name="Appl. Environ. Microbiol.">
        <title>Community genomic and proteomic analyses of chemoautotrophic iron-oxidizing "Leptospirillum rubarum" (Group II) and "Leptospirillum ferrodiazotrophum" (Group III) bacteria in acid mine drainage biofilms.</title>
        <authorList>
            <person name="Goltsman D.S."/>
            <person name="Denef V.J."/>
            <person name="Singer S.W."/>
            <person name="VerBerkmoes N.C."/>
            <person name="Lefsrud M."/>
            <person name="Mueller R.S."/>
            <person name="Dick G.J."/>
            <person name="Sun C.L."/>
            <person name="Wheeler K.E."/>
            <person name="Zemla A."/>
            <person name="Baker B.J."/>
            <person name="Hauser L."/>
            <person name="Land M."/>
            <person name="Shah M.B."/>
            <person name="Thelen M.P."/>
            <person name="Hettich R.L."/>
            <person name="Banfield J.F."/>
        </authorList>
    </citation>
    <scope>NUCLEOTIDE SEQUENCE [LARGE SCALE GENOMIC DNA]</scope>
</reference>
<comment type="similarity">
    <text evidence="6 8">Belongs to the sulfate adenylyltransferase family.</text>
</comment>
<name>C6HVJ0_9BACT</name>
<evidence type="ECO:0000256" key="4">
    <source>
        <dbReference type="ARBA" id="ARBA00022741"/>
    </source>
</evidence>
<gene>
    <name evidence="8" type="primary">sat</name>
    <name evidence="11" type="ORF">UBAL3_79160035</name>
</gene>
<dbReference type="InterPro" id="IPR020792">
    <property type="entry name" value="SO4_adenylyltransferase_pro"/>
</dbReference>
<evidence type="ECO:0000313" key="11">
    <source>
        <dbReference type="EMBL" id="EES53408.1"/>
    </source>
</evidence>
<evidence type="ECO:0000313" key="12">
    <source>
        <dbReference type="Proteomes" id="UP000009374"/>
    </source>
</evidence>
<evidence type="ECO:0000256" key="6">
    <source>
        <dbReference type="ARBA" id="ARBA00037980"/>
    </source>
</evidence>
<dbReference type="EC" id="2.7.7.4" evidence="8"/>
<dbReference type="Proteomes" id="UP000009374">
    <property type="component" value="Unassembled WGS sequence"/>
</dbReference>
<dbReference type="Gene3D" id="3.10.400.10">
    <property type="entry name" value="Sulfate adenylyltransferase"/>
    <property type="match status" value="1"/>
</dbReference>
<evidence type="ECO:0000256" key="3">
    <source>
        <dbReference type="ARBA" id="ARBA00022695"/>
    </source>
</evidence>
<dbReference type="InterPro" id="IPR024951">
    <property type="entry name" value="Sulfurylase_cat_dom"/>
</dbReference>
<dbReference type="InterPro" id="IPR025980">
    <property type="entry name" value="ATP-Sase_PUA-like_dom"/>
</dbReference>
<dbReference type="Pfam" id="PF01747">
    <property type="entry name" value="ATP-sulfurylase"/>
    <property type="match status" value="1"/>
</dbReference>
<dbReference type="GO" id="GO:0000103">
    <property type="term" value="P:sulfate assimilation"/>
    <property type="evidence" value="ECO:0007669"/>
    <property type="project" value="UniProtKB-UniRule"/>
</dbReference>
<dbReference type="GO" id="GO:0005524">
    <property type="term" value="F:ATP binding"/>
    <property type="evidence" value="ECO:0007669"/>
    <property type="project" value="UniProtKB-KW"/>
</dbReference>
<dbReference type="HAMAP" id="MF_00066">
    <property type="entry name" value="Sulf_adenylyltr"/>
    <property type="match status" value="1"/>
</dbReference>
<keyword evidence="3 8" id="KW-0548">Nucleotidyltransferase</keyword>
<dbReference type="GO" id="GO:0004781">
    <property type="term" value="F:sulfate adenylyltransferase (ATP) activity"/>
    <property type="evidence" value="ECO:0007669"/>
    <property type="project" value="UniProtKB-UniRule"/>
</dbReference>
<dbReference type="PANTHER" id="PTHR43509:SF1">
    <property type="entry name" value="SULFATE ADENYLYLTRANSFERASE"/>
    <property type="match status" value="1"/>
</dbReference>
<dbReference type="SUPFAM" id="SSF88697">
    <property type="entry name" value="PUA domain-like"/>
    <property type="match status" value="1"/>
</dbReference>
<sequence>MFLSVPHGGRLITALSPASARPEMARAYATRPAIRLSPREISDLGLIAIGAVSPLDGFMDEKTYHSVVDRMRLPDGLVFPLPIVLPVREEEARGLRIGEVVRLLDTSDRLLGLMTVSDIFRRDLEWEAQEVYRTNDPAHPGVAALGRLPGPFAIGGKVTVFDDWSEGPFAPLALTPTESRARFESLGWQTVVGFQTRNPIHRAHEYIQKCSLEIVDGLFLHPLVGETKEDDVPARVRMDCYNVLLERYYPRTRVVLGVFPGAMRYAGPREALFHALVRKNYGCTHFIVGRDHAGVGSYYGPFEAHALLRQFSFDELGIIPIFFDTAYYCRTCEGMVSHKTCGHDESSHVLLSGTKVRQMLRDGLPPPPEMTRPEVAAVLIGHYRKREESIPAVSSS</sequence>
<dbReference type="NCBIfam" id="TIGR00339">
    <property type="entry name" value="sopT"/>
    <property type="match status" value="1"/>
</dbReference>
<dbReference type="EMBL" id="GG693863">
    <property type="protein sequence ID" value="EES53408.1"/>
    <property type="molecule type" value="Genomic_DNA"/>
</dbReference>
<dbReference type="SUPFAM" id="SSF52374">
    <property type="entry name" value="Nucleotidylyl transferase"/>
    <property type="match status" value="1"/>
</dbReference>
<dbReference type="InterPro" id="IPR014729">
    <property type="entry name" value="Rossmann-like_a/b/a_fold"/>
</dbReference>
<dbReference type="NCBIfam" id="NF003166">
    <property type="entry name" value="PRK04149.1"/>
    <property type="match status" value="1"/>
</dbReference>
<dbReference type="GO" id="GO:0070814">
    <property type="term" value="P:hydrogen sulfide biosynthetic process"/>
    <property type="evidence" value="ECO:0007669"/>
    <property type="project" value="UniProtKB-UniRule"/>
</dbReference>
<dbReference type="InterPro" id="IPR015947">
    <property type="entry name" value="PUA-like_sf"/>
</dbReference>
<dbReference type="AlphaFoldDB" id="C6HVJ0"/>
<keyword evidence="2 8" id="KW-0808">Transferase</keyword>
<organism evidence="11 12">
    <name type="scientific">Leptospirillum ferrodiazotrophum</name>
    <dbReference type="NCBI Taxonomy" id="412449"/>
    <lineage>
        <taxon>Bacteria</taxon>
        <taxon>Pseudomonadati</taxon>
        <taxon>Nitrospirota</taxon>
        <taxon>Nitrospiria</taxon>
        <taxon>Nitrospirales</taxon>
        <taxon>Nitrospiraceae</taxon>
        <taxon>Leptospirillum</taxon>
    </lineage>
</organism>
<keyword evidence="5 8" id="KW-0067">ATP-binding</keyword>
<evidence type="ECO:0000259" key="10">
    <source>
        <dbReference type="Pfam" id="PF14306"/>
    </source>
</evidence>
<comment type="pathway">
    <text evidence="1 8">Sulfur metabolism; hydrogen sulfide biosynthesis; sulfite from sulfate: step 1/3.</text>
</comment>
<evidence type="ECO:0000256" key="2">
    <source>
        <dbReference type="ARBA" id="ARBA00022679"/>
    </source>
</evidence>
<dbReference type="Gene3D" id="3.40.50.620">
    <property type="entry name" value="HUPs"/>
    <property type="match status" value="1"/>
</dbReference>
<dbReference type="Pfam" id="PF14306">
    <property type="entry name" value="PUA_2"/>
    <property type="match status" value="1"/>
</dbReference>
<dbReference type="CDD" id="cd00517">
    <property type="entry name" value="ATPS"/>
    <property type="match status" value="1"/>
</dbReference>